<evidence type="ECO:0000313" key="6">
    <source>
        <dbReference type="EMBL" id="MRI84602.1"/>
    </source>
</evidence>
<sequence>MDIVQLSYFIAVVNCDFNLSEASNKIHLTQSALSQFISNYEKRENITLFLRKSNRLVGLTKSGEIIYKYALDIVKNYEEMTIKAIEAASISKQVIKIGVPSLILMVYFSSMLPKFKEKYPTIEFKVVEAGSYQIQQLLIKGEIDIGIILGPTELKNDMFHQVLVHSSDVVAFIDQEHPLATENKIEWNSILDYDIATFNSDHSIYKLLNKKIKTLKETKQITYTANAWDYLINLTRGTNIITFLPELIYQFIPHQSIMYKKTVAPLAFDIYACMAKNRDEQNKHNIYDDILTIF</sequence>
<name>A0A6I2GFN1_9LACT</name>
<dbReference type="InterPro" id="IPR000847">
    <property type="entry name" value="LysR_HTH_N"/>
</dbReference>
<dbReference type="GO" id="GO:0003677">
    <property type="term" value="F:DNA binding"/>
    <property type="evidence" value="ECO:0007669"/>
    <property type="project" value="UniProtKB-KW"/>
</dbReference>
<dbReference type="InterPro" id="IPR036388">
    <property type="entry name" value="WH-like_DNA-bd_sf"/>
</dbReference>
<dbReference type="InterPro" id="IPR005119">
    <property type="entry name" value="LysR_subst-bd"/>
</dbReference>
<dbReference type="Gene3D" id="3.40.190.290">
    <property type="match status" value="1"/>
</dbReference>
<keyword evidence="7" id="KW-1185">Reference proteome</keyword>
<dbReference type="Proteomes" id="UP000430975">
    <property type="component" value="Unassembled WGS sequence"/>
</dbReference>
<organism evidence="6 7">
    <name type="scientific">Fundicoccus ignavus</name>
    <dbReference type="NCBI Taxonomy" id="2664442"/>
    <lineage>
        <taxon>Bacteria</taxon>
        <taxon>Bacillati</taxon>
        <taxon>Bacillota</taxon>
        <taxon>Bacilli</taxon>
        <taxon>Lactobacillales</taxon>
        <taxon>Aerococcaceae</taxon>
        <taxon>Fundicoccus</taxon>
    </lineage>
</organism>
<keyword evidence="3" id="KW-0238">DNA-binding</keyword>
<dbReference type="RefSeq" id="WP_153863030.1">
    <property type="nucleotide sequence ID" value="NZ_WJQS01000001.1"/>
</dbReference>
<dbReference type="PANTHER" id="PTHR30419:SF8">
    <property type="entry name" value="NITROGEN ASSIMILATION TRANSCRIPTIONAL ACTIVATOR-RELATED"/>
    <property type="match status" value="1"/>
</dbReference>
<proteinExistence type="inferred from homology"/>
<dbReference type="Gene3D" id="1.10.10.10">
    <property type="entry name" value="Winged helix-like DNA-binding domain superfamily/Winged helix DNA-binding domain"/>
    <property type="match status" value="1"/>
</dbReference>
<comment type="similarity">
    <text evidence="1">Belongs to the LysR transcriptional regulatory family.</text>
</comment>
<evidence type="ECO:0000259" key="5">
    <source>
        <dbReference type="PROSITE" id="PS50931"/>
    </source>
</evidence>
<dbReference type="GO" id="GO:0005829">
    <property type="term" value="C:cytosol"/>
    <property type="evidence" value="ECO:0007669"/>
    <property type="project" value="TreeGrafter"/>
</dbReference>
<keyword evidence="4" id="KW-0804">Transcription</keyword>
<accession>A0A6I2GFN1</accession>
<dbReference type="AlphaFoldDB" id="A0A6I2GFN1"/>
<comment type="caution">
    <text evidence="6">The sequence shown here is derived from an EMBL/GenBank/DDBJ whole genome shotgun (WGS) entry which is preliminary data.</text>
</comment>
<evidence type="ECO:0000256" key="1">
    <source>
        <dbReference type="ARBA" id="ARBA00009437"/>
    </source>
</evidence>
<dbReference type="SUPFAM" id="SSF53850">
    <property type="entry name" value="Periplasmic binding protein-like II"/>
    <property type="match status" value="1"/>
</dbReference>
<gene>
    <name evidence="6" type="ORF">GIY09_01660</name>
</gene>
<dbReference type="Pfam" id="PF03466">
    <property type="entry name" value="LysR_substrate"/>
    <property type="match status" value="1"/>
</dbReference>
<dbReference type="PANTHER" id="PTHR30419">
    <property type="entry name" value="HTH-TYPE TRANSCRIPTIONAL REGULATOR YBHD"/>
    <property type="match status" value="1"/>
</dbReference>
<evidence type="ECO:0000256" key="4">
    <source>
        <dbReference type="ARBA" id="ARBA00023163"/>
    </source>
</evidence>
<dbReference type="CDD" id="cd05466">
    <property type="entry name" value="PBP2_LTTR_substrate"/>
    <property type="match status" value="1"/>
</dbReference>
<dbReference type="SUPFAM" id="SSF46785">
    <property type="entry name" value="Winged helix' DNA-binding domain"/>
    <property type="match status" value="1"/>
</dbReference>
<dbReference type="GO" id="GO:0003700">
    <property type="term" value="F:DNA-binding transcription factor activity"/>
    <property type="evidence" value="ECO:0007669"/>
    <property type="project" value="InterPro"/>
</dbReference>
<reference evidence="6 7" key="1">
    <citation type="submission" date="2019-11" db="EMBL/GenBank/DDBJ databases">
        <title>Characterisation of Fundicoccus ignavus gen. nov. sp. nov., a novel genus of the family Aerococcaceae isolated from bulk tank milk.</title>
        <authorList>
            <person name="Siebert A."/>
            <person name="Huptas C."/>
            <person name="Wenning M."/>
            <person name="Scherer S."/>
            <person name="Doll E.V."/>
        </authorList>
    </citation>
    <scope>NUCLEOTIDE SEQUENCE [LARGE SCALE GENOMIC DNA]</scope>
    <source>
        <strain evidence="6 7">WS4759</strain>
    </source>
</reference>
<keyword evidence="2" id="KW-0805">Transcription regulation</keyword>
<evidence type="ECO:0000313" key="7">
    <source>
        <dbReference type="Proteomes" id="UP000430975"/>
    </source>
</evidence>
<evidence type="ECO:0000256" key="2">
    <source>
        <dbReference type="ARBA" id="ARBA00023015"/>
    </source>
</evidence>
<evidence type="ECO:0000256" key="3">
    <source>
        <dbReference type="ARBA" id="ARBA00023125"/>
    </source>
</evidence>
<feature type="domain" description="HTH lysR-type" evidence="5">
    <location>
        <begin position="1"/>
        <end position="59"/>
    </location>
</feature>
<protein>
    <submittedName>
        <fullName evidence="6">LysR family transcriptional regulator</fullName>
    </submittedName>
</protein>
<dbReference type="InterPro" id="IPR036390">
    <property type="entry name" value="WH_DNA-bd_sf"/>
</dbReference>
<dbReference type="InterPro" id="IPR050950">
    <property type="entry name" value="HTH-type_LysR_regulators"/>
</dbReference>
<dbReference type="EMBL" id="WJQS01000001">
    <property type="protein sequence ID" value="MRI84602.1"/>
    <property type="molecule type" value="Genomic_DNA"/>
</dbReference>
<dbReference type="PROSITE" id="PS50931">
    <property type="entry name" value="HTH_LYSR"/>
    <property type="match status" value="1"/>
</dbReference>
<dbReference type="Pfam" id="PF00126">
    <property type="entry name" value="HTH_1"/>
    <property type="match status" value="1"/>
</dbReference>